<organism evidence="4 5">
    <name type="scientific">Thalassotalea litorea</name>
    <dbReference type="NCBI Taxonomy" id="2020715"/>
    <lineage>
        <taxon>Bacteria</taxon>
        <taxon>Pseudomonadati</taxon>
        <taxon>Pseudomonadota</taxon>
        <taxon>Gammaproteobacteria</taxon>
        <taxon>Alteromonadales</taxon>
        <taxon>Colwelliaceae</taxon>
        <taxon>Thalassotalea</taxon>
    </lineage>
</organism>
<evidence type="ECO:0000313" key="4">
    <source>
        <dbReference type="EMBL" id="TLU65228.1"/>
    </source>
</evidence>
<dbReference type="InterPro" id="IPR027385">
    <property type="entry name" value="Beta-barrel_OMP"/>
</dbReference>
<name>A0A5R9ITH1_9GAMM</name>
<evidence type="ECO:0000256" key="1">
    <source>
        <dbReference type="ARBA" id="ARBA00022729"/>
    </source>
</evidence>
<dbReference type="OrthoDB" id="9152616at2"/>
<evidence type="ECO:0000259" key="3">
    <source>
        <dbReference type="Pfam" id="PF13505"/>
    </source>
</evidence>
<dbReference type="Pfam" id="PF13084">
    <property type="entry name" value="DUF3943"/>
    <property type="match status" value="1"/>
</dbReference>
<dbReference type="EMBL" id="VCBC01000008">
    <property type="protein sequence ID" value="TLU65228.1"/>
    <property type="molecule type" value="Genomic_DNA"/>
</dbReference>
<gene>
    <name evidence="4" type="ORF">FE810_09765</name>
</gene>
<dbReference type="Pfam" id="PF13505">
    <property type="entry name" value="OMP_b-brl"/>
    <property type="match status" value="1"/>
</dbReference>
<dbReference type="AlphaFoldDB" id="A0A5R9ITH1"/>
<dbReference type="SUPFAM" id="SSF56925">
    <property type="entry name" value="OMPA-like"/>
    <property type="match status" value="1"/>
</dbReference>
<feature type="domain" description="DUF3943" evidence="2">
    <location>
        <begin position="127"/>
        <end position="236"/>
    </location>
</feature>
<evidence type="ECO:0000259" key="2">
    <source>
        <dbReference type="Pfam" id="PF13084"/>
    </source>
</evidence>
<dbReference type="InterPro" id="IPR011250">
    <property type="entry name" value="OMP/PagP_B-barrel"/>
</dbReference>
<dbReference type="Gene3D" id="2.40.160.20">
    <property type="match status" value="1"/>
</dbReference>
<sequence length="462" mass="53160">MLLTCSSVNLWAAPDSLDENTIQTQNLLSTDDAGSNSVDSDIYVERITNSAWEEKVPLEGFYDDPFQVSIFSPQHGEDKERLWSQTKSIFIYGFGVVGFIALLPDDISNWDKEGELLQKWRDNVREGPVWDRDVFWINYIGHPYSGGIYYQVARKSGYRQWDAFVYSALMSTFYWEYGVEAFAETPSIQDLVVTPVLGWAMGEWMHQTERNIRLGDGKVWGSEGLGTLSLWMLDPVDSLGRGVNQMFNREIFKAGTGFVNYRPQLVQAEGEAGLLQENQWQVQMHFQFGDGKPLRSTPTPQYYQFSRDPIDYSMIGIGLGSGYAWLDDIWQVEDDPFAEFSIGLYFTNRYSARLNYARAHFQELSSGEDLTYENYSVSGQYYFRPDTGFRPYVTAGIGEMLRDQDRDLKSFYSHAGVGVHMKLNNNLAIQTDIARYFSTRLDTQEDIFRFSLIYRLGKGNWR</sequence>
<feature type="domain" description="Outer membrane protein beta-barrel" evidence="3">
    <location>
        <begin position="316"/>
        <end position="454"/>
    </location>
</feature>
<keyword evidence="5" id="KW-1185">Reference proteome</keyword>
<dbReference type="InterPro" id="IPR025079">
    <property type="entry name" value="DUF3943"/>
</dbReference>
<evidence type="ECO:0000313" key="5">
    <source>
        <dbReference type="Proteomes" id="UP000307790"/>
    </source>
</evidence>
<keyword evidence="1" id="KW-0732">Signal</keyword>
<comment type="caution">
    <text evidence="4">The sequence shown here is derived from an EMBL/GenBank/DDBJ whole genome shotgun (WGS) entry which is preliminary data.</text>
</comment>
<proteinExistence type="predicted"/>
<dbReference type="Proteomes" id="UP000307790">
    <property type="component" value="Unassembled WGS sequence"/>
</dbReference>
<reference evidence="4 5" key="1">
    <citation type="submission" date="2019-05" db="EMBL/GenBank/DDBJ databases">
        <title>Genome sequences of Thalassotalea litorea 1K03283.</title>
        <authorList>
            <person name="Zhang D."/>
        </authorList>
    </citation>
    <scope>NUCLEOTIDE SEQUENCE [LARGE SCALE GENOMIC DNA]</scope>
    <source>
        <strain evidence="4 5">MCCC 1K03283</strain>
    </source>
</reference>
<protein>
    <submittedName>
        <fullName evidence="4">DUF3943 domain-containing protein</fullName>
    </submittedName>
</protein>
<accession>A0A5R9ITH1</accession>